<name>A0A5C6D7D9_9BACT</name>
<comment type="caution">
    <text evidence="3">The sequence shown here is derived from an EMBL/GenBank/DDBJ whole genome shotgun (WGS) entry which is preliminary data.</text>
</comment>
<comment type="similarity">
    <text evidence="1 2">Belongs to the OprB family.</text>
</comment>
<dbReference type="EMBL" id="SJPV01000016">
    <property type="protein sequence ID" value="TWU31611.1"/>
    <property type="molecule type" value="Genomic_DNA"/>
</dbReference>
<dbReference type="GO" id="GO:0008643">
    <property type="term" value="P:carbohydrate transport"/>
    <property type="evidence" value="ECO:0007669"/>
    <property type="project" value="InterPro"/>
</dbReference>
<dbReference type="RefSeq" id="WP_146530883.1">
    <property type="nucleotide sequence ID" value="NZ_SJPV01000016.1"/>
</dbReference>
<dbReference type="GO" id="GO:0016020">
    <property type="term" value="C:membrane"/>
    <property type="evidence" value="ECO:0007669"/>
    <property type="project" value="InterPro"/>
</dbReference>
<accession>A0A5C6D7D9</accession>
<reference evidence="3 4" key="1">
    <citation type="submission" date="2019-02" db="EMBL/GenBank/DDBJ databases">
        <title>Deep-cultivation of Planctomycetes and their phenomic and genomic characterization uncovers novel biology.</title>
        <authorList>
            <person name="Wiegand S."/>
            <person name="Jogler M."/>
            <person name="Boedeker C."/>
            <person name="Pinto D."/>
            <person name="Vollmers J."/>
            <person name="Rivas-Marin E."/>
            <person name="Kohn T."/>
            <person name="Peeters S.H."/>
            <person name="Heuer A."/>
            <person name="Rast P."/>
            <person name="Oberbeckmann S."/>
            <person name="Bunk B."/>
            <person name="Jeske O."/>
            <person name="Meyerdierks A."/>
            <person name="Storesund J.E."/>
            <person name="Kallscheuer N."/>
            <person name="Luecker S."/>
            <person name="Lage O.M."/>
            <person name="Pohl T."/>
            <person name="Merkel B.J."/>
            <person name="Hornburger P."/>
            <person name="Mueller R.-W."/>
            <person name="Bruemmer F."/>
            <person name="Labrenz M."/>
            <person name="Spormann A.M."/>
            <person name="Op Den Camp H."/>
            <person name="Overmann J."/>
            <person name="Amann R."/>
            <person name="Jetten M.S.M."/>
            <person name="Mascher T."/>
            <person name="Medema M.H."/>
            <person name="Devos D.P."/>
            <person name="Kaster A.-K."/>
            <person name="Ovreas L."/>
            <person name="Rohde M."/>
            <person name="Galperin M.Y."/>
            <person name="Jogler C."/>
        </authorList>
    </citation>
    <scope>NUCLEOTIDE SEQUENCE [LARGE SCALE GENOMIC DNA]</scope>
    <source>
        <strain evidence="3 4">Poly41</strain>
    </source>
</reference>
<sequence>MPWLYFAAFVFLLCSHLGAAAGVVYRGLLPGRDEDVIGAGIAWARLNLGGTNQETVVETFYKAQVTATVSMQPDIQYIASPSGIYRDALAVGLRFTVTP</sequence>
<evidence type="ECO:0000256" key="2">
    <source>
        <dbReference type="RuleBase" id="RU363072"/>
    </source>
</evidence>
<dbReference type="InterPro" id="IPR007049">
    <property type="entry name" value="Carb-sel_porin_OprB"/>
</dbReference>
<proteinExistence type="inferred from homology"/>
<dbReference type="Pfam" id="PF04966">
    <property type="entry name" value="OprB"/>
    <property type="match status" value="1"/>
</dbReference>
<keyword evidence="4" id="KW-1185">Reference proteome</keyword>
<dbReference type="OrthoDB" id="260073at2"/>
<dbReference type="InterPro" id="IPR038673">
    <property type="entry name" value="OprB_sf"/>
</dbReference>
<organism evidence="3 4">
    <name type="scientific">Novipirellula artificiosorum</name>
    <dbReference type="NCBI Taxonomy" id="2528016"/>
    <lineage>
        <taxon>Bacteria</taxon>
        <taxon>Pseudomonadati</taxon>
        <taxon>Planctomycetota</taxon>
        <taxon>Planctomycetia</taxon>
        <taxon>Pirellulales</taxon>
        <taxon>Pirellulaceae</taxon>
        <taxon>Novipirellula</taxon>
    </lineage>
</organism>
<dbReference type="Proteomes" id="UP000319143">
    <property type="component" value="Unassembled WGS sequence"/>
</dbReference>
<dbReference type="Gene3D" id="2.40.160.180">
    <property type="entry name" value="Carbohydrate-selective porin OprB"/>
    <property type="match status" value="1"/>
</dbReference>
<dbReference type="GO" id="GO:0015288">
    <property type="term" value="F:porin activity"/>
    <property type="evidence" value="ECO:0007669"/>
    <property type="project" value="InterPro"/>
</dbReference>
<evidence type="ECO:0000313" key="3">
    <source>
        <dbReference type="EMBL" id="TWU31611.1"/>
    </source>
</evidence>
<gene>
    <name evidence="3" type="ORF">Poly41_61680</name>
</gene>
<dbReference type="AlphaFoldDB" id="A0A5C6D7D9"/>
<protein>
    <submittedName>
        <fullName evidence="3">Carbohydrate-selective porin, OprB family</fullName>
    </submittedName>
</protein>
<evidence type="ECO:0000256" key="1">
    <source>
        <dbReference type="ARBA" id="ARBA00008769"/>
    </source>
</evidence>
<evidence type="ECO:0000313" key="4">
    <source>
        <dbReference type="Proteomes" id="UP000319143"/>
    </source>
</evidence>